<feature type="region of interest" description="Disordered" evidence="1">
    <location>
        <begin position="16"/>
        <end position="67"/>
    </location>
</feature>
<dbReference type="Proteomes" id="UP000266723">
    <property type="component" value="Unassembled WGS sequence"/>
</dbReference>
<proteinExistence type="predicted"/>
<evidence type="ECO:0000313" key="3">
    <source>
        <dbReference type="EMBL" id="KAF3563713.1"/>
    </source>
</evidence>
<protein>
    <submittedName>
        <fullName evidence="2">Uncharacterized protein</fullName>
    </submittedName>
</protein>
<dbReference type="OrthoDB" id="1740536at2759"/>
<feature type="region of interest" description="Disordered" evidence="1">
    <location>
        <begin position="121"/>
        <end position="140"/>
    </location>
</feature>
<dbReference type="EMBL" id="QGKY02001015">
    <property type="protein sequence ID" value="KAF2573715.1"/>
    <property type="molecule type" value="Genomic_DNA"/>
</dbReference>
<reference evidence="3 4" key="3">
    <citation type="journal article" date="2020" name="BMC Genomics">
        <title>Intraspecific diversification of the crop wild relative Brassica cretica Lam. using demographic model selection.</title>
        <authorList>
            <person name="Kioukis A."/>
            <person name="Michalopoulou V.A."/>
            <person name="Briers L."/>
            <person name="Pirintsos S."/>
            <person name="Studholme D.J."/>
            <person name="Pavlidis P."/>
            <person name="Sarris P.F."/>
        </authorList>
    </citation>
    <scope>NUCLEOTIDE SEQUENCE [LARGE SCALE GENOMIC DNA]</scope>
    <source>
        <strain evidence="4">cv. PFS-1207/04</strain>
        <strain evidence="3">PFS-1207/04</strain>
    </source>
</reference>
<keyword evidence="4" id="KW-1185">Reference proteome</keyword>
<accession>A0A3N6QX43</accession>
<name>A0A3N6QX43_BRACR</name>
<evidence type="ECO:0000256" key="1">
    <source>
        <dbReference type="SAM" id="MobiDB-lite"/>
    </source>
</evidence>
<evidence type="ECO:0000313" key="4">
    <source>
        <dbReference type="Proteomes" id="UP000266723"/>
    </source>
</evidence>
<dbReference type="EMBL" id="QGKV02000759">
    <property type="protein sequence ID" value="KAF3563713.1"/>
    <property type="molecule type" value="Genomic_DNA"/>
</dbReference>
<reference evidence="3" key="2">
    <citation type="submission" date="2019-12" db="EMBL/GenBank/DDBJ databases">
        <authorList>
            <person name="Studholme D.J."/>
            <person name="Sarris P."/>
        </authorList>
    </citation>
    <scope>NUCLEOTIDE SEQUENCE</scope>
    <source>
        <strain evidence="3">PFS-1207/04</strain>
        <tissue evidence="3">Leaf</tissue>
    </source>
</reference>
<reference evidence="2" key="1">
    <citation type="submission" date="2019-12" db="EMBL/GenBank/DDBJ databases">
        <title>Genome sequencing and annotation of Brassica cretica.</title>
        <authorList>
            <person name="Studholme D.J."/>
            <person name="Sarris P.F."/>
        </authorList>
    </citation>
    <scope>NUCLEOTIDE SEQUENCE</scope>
    <source>
        <strain evidence="2">PFS-102/07</strain>
        <tissue evidence="2">Leaf</tissue>
    </source>
</reference>
<sequence length="140" mass="16035">MEDVLSLAWAHVKWEEDVASRPKAQQKQDNKTIRSDRTERDEKPSQRPARDSENQNRGTYQNRPIKRVEGMAVSTWPDISHLSAGADQCSEGDRPTCQVASEDESTRLFPEPWFLVRLPLRPRSQNGGLRHTKDRGQRAA</sequence>
<gene>
    <name evidence="3" type="ORF">DY000_02016211</name>
    <name evidence="2" type="ORF">F2Q70_00004256</name>
</gene>
<evidence type="ECO:0000313" key="2">
    <source>
        <dbReference type="EMBL" id="KAF2573715.1"/>
    </source>
</evidence>
<feature type="compositionally biased region" description="Basic and acidic residues" evidence="1">
    <location>
        <begin position="16"/>
        <end position="54"/>
    </location>
</feature>
<comment type="caution">
    <text evidence="2">The sequence shown here is derived from an EMBL/GenBank/DDBJ whole genome shotgun (WGS) entry which is preliminary data.</text>
</comment>
<organism evidence="2">
    <name type="scientific">Brassica cretica</name>
    <name type="common">Mustard</name>
    <dbReference type="NCBI Taxonomy" id="69181"/>
    <lineage>
        <taxon>Eukaryota</taxon>
        <taxon>Viridiplantae</taxon>
        <taxon>Streptophyta</taxon>
        <taxon>Embryophyta</taxon>
        <taxon>Tracheophyta</taxon>
        <taxon>Spermatophyta</taxon>
        <taxon>Magnoliopsida</taxon>
        <taxon>eudicotyledons</taxon>
        <taxon>Gunneridae</taxon>
        <taxon>Pentapetalae</taxon>
        <taxon>rosids</taxon>
        <taxon>malvids</taxon>
        <taxon>Brassicales</taxon>
        <taxon>Brassicaceae</taxon>
        <taxon>Brassiceae</taxon>
        <taxon>Brassica</taxon>
    </lineage>
</organism>
<feature type="region of interest" description="Disordered" evidence="1">
    <location>
        <begin position="82"/>
        <end position="105"/>
    </location>
</feature>
<dbReference type="AlphaFoldDB" id="A0A3N6QX43"/>